<evidence type="ECO:0000256" key="4">
    <source>
        <dbReference type="PIRNR" id="PIRNR019401"/>
    </source>
</evidence>
<comment type="subcellular location">
    <subcellularLocation>
        <location evidence="4">Cytoplasm</location>
    </subcellularLocation>
</comment>
<name>A0ABQ2WRU7_9ALTE</name>
<proteinExistence type="inferred from homology"/>
<evidence type="ECO:0000256" key="1">
    <source>
        <dbReference type="ARBA" id="ARBA00022490"/>
    </source>
</evidence>
<dbReference type="Gene3D" id="1.10.1220.10">
    <property type="entry name" value="Met repressor-like"/>
    <property type="match status" value="1"/>
</dbReference>
<dbReference type="InterPro" id="IPR005621">
    <property type="entry name" value="SeqA"/>
</dbReference>
<evidence type="ECO:0000256" key="2">
    <source>
        <dbReference type="ARBA" id="ARBA00022880"/>
    </source>
</evidence>
<dbReference type="RefSeq" id="WP_189483510.1">
    <property type="nucleotide sequence ID" value="NZ_BMYR01000010.1"/>
</dbReference>
<evidence type="ECO:0000259" key="5">
    <source>
        <dbReference type="Pfam" id="PF03925"/>
    </source>
</evidence>
<protein>
    <recommendedName>
        <fullName evidence="4">Negative modulator of initiation of replication</fullName>
    </recommendedName>
</protein>
<dbReference type="InterPro" id="IPR033761">
    <property type="entry name" value="SeqA_N"/>
</dbReference>
<dbReference type="Proteomes" id="UP000634667">
    <property type="component" value="Unassembled WGS sequence"/>
</dbReference>
<dbReference type="Gene3D" id="1.20.1380.10">
    <property type="entry name" value="Replication modulator SeqA, C-terminal DNA-binding domain"/>
    <property type="match status" value="1"/>
</dbReference>
<dbReference type="InterPro" id="IPR013321">
    <property type="entry name" value="Arc_rbn_hlx_hlx"/>
</dbReference>
<dbReference type="Pfam" id="PF03925">
    <property type="entry name" value="SeqA"/>
    <property type="match status" value="1"/>
</dbReference>
<feature type="domain" description="Negative modulator of initiation of replication SeqA N-terminal" evidence="6">
    <location>
        <begin position="1"/>
        <end position="33"/>
    </location>
</feature>
<dbReference type="InterPro" id="IPR010985">
    <property type="entry name" value="Ribbon_hlx_hlx"/>
</dbReference>
<comment type="function">
    <text evidence="4">Negative regulator of replication initiation, which contributes to regulation of DNA replication and ensures that replication initiation occurs exactly once per chromosome per cell cycle. Binds to pairs of hemimethylated GATC sequences in the oriC region, thus preventing assembly of replication proteins and re-initiation at newly replicated origins. Repression is relieved when the region becomes fully methylated.</text>
</comment>
<reference evidence="8" key="1">
    <citation type="journal article" date="2019" name="Int. J. Syst. Evol. Microbiol.">
        <title>The Global Catalogue of Microorganisms (GCM) 10K type strain sequencing project: providing services to taxonomists for standard genome sequencing and annotation.</title>
        <authorList>
            <consortium name="The Broad Institute Genomics Platform"/>
            <consortium name="The Broad Institute Genome Sequencing Center for Infectious Disease"/>
            <person name="Wu L."/>
            <person name="Ma J."/>
        </authorList>
    </citation>
    <scope>NUCLEOTIDE SEQUENCE [LARGE SCALE GENOMIC DNA]</scope>
    <source>
        <strain evidence="8">KCTC 23723</strain>
    </source>
</reference>
<keyword evidence="3 4" id="KW-0238">DNA-binding</keyword>
<evidence type="ECO:0000313" key="7">
    <source>
        <dbReference type="EMBL" id="GGW67486.1"/>
    </source>
</evidence>
<comment type="caution">
    <text evidence="7">The sequence shown here is derived from an EMBL/GenBank/DDBJ whole genome shotgun (WGS) entry which is preliminary data.</text>
</comment>
<evidence type="ECO:0000313" key="8">
    <source>
        <dbReference type="Proteomes" id="UP000634667"/>
    </source>
</evidence>
<gene>
    <name evidence="7" type="primary">seqA</name>
    <name evidence="7" type="ORF">GCM10008111_24420</name>
</gene>
<accession>A0ABQ2WRU7</accession>
<dbReference type="InterPro" id="IPR036835">
    <property type="entry name" value="SeqA_DNA-bd_C_sf"/>
</dbReference>
<organism evidence="7 8">
    <name type="scientific">Alishewanella tabrizica</name>
    <dbReference type="NCBI Taxonomy" id="671278"/>
    <lineage>
        <taxon>Bacteria</taxon>
        <taxon>Pseudomonadati</taxon>
        <taxon>Pseudomonadota</taxon>
        <taxon>Gammaproteobacteria</taxon>
        <taxon>Alteromonadales</taxon>
        <taxon>Alteromonadaceae</taxon>
        <taxon>Alishewanella</taxon>
    </lineage>
</organism>
<dbReference type="SUPFAM" id="SSF82808">
    <property type="entry name" value="Replication modulator SeqA, C-terminal DNA-binding domain"/>
    <property type="match status" value="1"/>
</dbReference>
<comment type="similarity">
    <text evidence="4">Belongs to the SeqA family.</text>
</comment>
<feature type="domain" description="Replication modulator SeqA C-terminal DNA-binding" evidence="5">
    <location>
        <begin position="95"/>
        <end position="201"/>
    </location>
</feature>
<evidence type="ECO:0000256" key="3">
    <source>
        <dbReference type="ARBA" id="ARBA00023125"/>
    </source>
</evidence>
<dbReference type="Pfam" id="PF17206">
    <property type="entry name" value="SeqA_N"/>
    <property type="match status" value="1"/>
</dbReference>
<keyword evidence="2 4" id="KW-0236">DNA replication inhibitor</keyword>
<sequence length="203" mass="21994">MKTIEIDDDLYQYIAGQTLKIGESASDILRRLLPGAPVKAMAPQPVVLPIAPAATPANTANAANAATSLAENTVTVNTETTAEPSMVNASKAGNIFDLVTPADLQAEHNIVGRFLYLLSVLARVHKKQFHKVLDIKGRNRLYFGNSAAELSETGTSTNPKQIPNTAFWVITNSNTTRKKMMLTETAIKLGYSAEDAERIRDLL</sequence>
<dbReference type="EMBL" id="BMYR01000010">
    <property type="protein sequence ID" value="GGW67486.1"/>
    <property type="molecule type" value="Genomic_DNA"/>
</dbReference>
<keyword evidence="8" id="KW-1185">Reference proteome</keyword>
<dbReference type="PIRSF" id="PIRSF019401">
    <property type="entry name" value="SeqA"/>
    <property type="match status" value="1"/>
</dbReference>
<dbReference type="NCBIfam" id="NF008389">
    <property type="entry name" value="PRK11187.1"/>
    <property type="match status" value="1"/>
</dbReference>
<evidence type="ECO:0000259" key="6">
    <source>
        <dbReference type="Pfam" id="PF17206"/>
    </source>
</evidence>
<dbReference type="InterPro" id="IPR026577">
    <property type="entry name" value="SeqA_DNA-bd_C"/>
</dbReference>
<keyword evidence="1 4" id="KW-0963">Cytoplasm</keyword>
<dbReference type="SUPFAM" id="SSF47598">
    <property type="entry name" value="Ribbon-helix-helix"/>
    <property type="match status" value="1"/>
</dbReference>